<evidence type="ECO:0000256" key="1">
    <source>
        <dbReference type="ARBA" id="ARBA00005254"/>
    </source>
</evidence>
<gene>
    <name evidence="3" type="ORF">BKK80_00340</name>
</gene>
<keyword evidence="4" id="KW-1185">Reference proteome</keyword>
<dbReference type="Pfam" id="PF00378">
    <property type="entry name" value="ECH_1"/>
    <property type="match status" value="1"/>
</dbReference>
<dbReference type="InterPro" id="IPR029045">
    <property type="entry name" value="ClpP/crotonase-like_dom_sf"/>
</dbReference>
<accession>A0ABM6EZP4</accession>
<protein>
    <submittedName>
        <fullName evidence="3">2-(1,2-epoxy-1,2-dihydrophenyl)acetyl-CoA isomerase</fullName>
    </submittedName>
</protein>
<name>A0ABM6EZP4_9BURK</name>
<comment type="similarity">
    <text evidence="1 2">Belongs to the enoyl-CoA hydratase/isomerase family.</text>
</comment>
<evidence type="ECO:0000313" key="3">
    <source>
        <dbReference type="EMBL" id="AOZ04455.1"/>
    </source>
</evidence>
<sequence length="262" mass="27566">MTSPVLYHVADGVATITLNRPDVLNALNADLMRALREAVEQAAADEAVRAVLLTGNGRGFCAGADLADRAAGSGGALADSGTLLRERYHPIILALRGMAKPVVSAVNGVAAGAGMSLALAADVVLAARGASFLQAFSKIGLVPDAGSTYFLPRYAGEMRARALAILADKISADEAHRIGLVWQVHEDAALHEEAGKLARRLAQSPTFAYGLIKQALNESLDNDLPAQLELEATLQSRASRSEDFREGVAAFLEKRPPAFKGR</sequence>
<dbReference type="RefSeq" id="WP_071068402.1">
    <property type="nucleotide sequence ID" value="NZ_CP017754.1"/>
</dbReference>
<proteinExistence type="inferred from homology"/>
<dbReference type="InterPro" id="IPR018376">
    <property type="entry name" value="Enoyl-CoA_hyd/isom_CS"/>
</dbReference>
<dbReference type="SUPFAM" id="SSF52096">
    <property type="entry name" value="ClpP/crotonase"/>
    <property type="match status" value="1"/>
</dbReference>
<dbReference type="PROSITE" id="PS00166">
    <property type="entry name" value="ENOYL_COA_HYDRATASE"/>
    <property type="match status" value="1"/>
</dbReference>
<dbReference type="Gene3D" id="3.90.226.10">
    <property type="entry name" value="2-enoyl-CoA Hydratase, Chain A, domain 1"/>
    <property type="match status" value="1"/>
</dbReference>
<dbReference type="EMBL" id="CP017754">
    <property type="protein sequence ID" value="AOZ04455.1"/>
    <property type="molecule type" value="Genomic_DNA"/>
</dbReference>
<evidence type="ECO:0000313" key="4">
    <source>
        <dbReference type="Proteomes" id="UP000177515"/>
    </source>
</evidence>
<reference evidence="3 4" key="1">
    <citation type="submission" date="2016-10" db="EMBL/GenBank/DDBJ databases">
        <title>Complete genome sequences of three Cupriavidus strains isolated from various Malaysian environments.</title>
        <authorList>
            <person name="Abdullah A.A.-A."/>
            <person name="Shafie N.A.H."/>
            <person name="Lau N.S."/>
        </authorList>
    </citation>
    <scope>NUCLEOTIDE SEQUENCE [LARGE SCALE GENOMIC DNA]</scope>
    <source>
        <strain evidence="3 4">USMAA1020</strain>
    </source>
</reference>
<dbReference type="CDD" id="cd06558">
    <property type="entry name" value="crotonase-like"/>
    <property type="match status" value="1"/>
</dbReference>
<dbReference type="GO" id="GO:0016853">
    <property type="term" value="F:isomerase activity"/>
    <property type="evidence" value="ECO:0007669"/>
    <property type="project" value="UniProtKB-KW"/>
</dbReference>
<dbReference type="PANTHER" id="PTHR43459">
    <property type="entry name" value="ENOYL-COA HYDRATASE"/>
    <property type="match status" value="1"/>
</dbReference>
<dbReference type="Proteomes" id="UP000177515">
    <property type="component" value="Chromosome 1"/>
</dbReference>
<evidence type="ECO:0000256" key="2">
    <source>
        <dbReference type="RuleBase" id="RU003707"/>
    </source>
</evidence>
<dbReference type="InterPro" id="IPR014748">
    <property type="entry name" value="Enoyl-CoA_hydra_C"/>
</dbReference>
<keyword evidence="3" id="KW-0413">Isomerase</keyword>
<dbReference type="Gene3D" id="1.10.12.10">
    <property type="entry name" value="Lyase 2-enoyl-coa Hydratase, Chain A, domain 2"/>
    <property type="match status" value="1"/>
</dbReference>
<dbReference type="InterPro" id="IPR001753">
    <property type="entry name" value="Enoyl-CoA_hydra/iso"/>
</dbReference>
<dbReference type="PANTHER" id="PTHR43459:SF1">
    <property type="entry name" value="EG:BACN32G11.4 PROTEIN"/>
    <property type="match status" value="1"/>
</dbReference>
<organism evidence="3 4">
    <name type="scientific">Cupriavidus malaysiensis</name>
    <dbReference type="NCBI Taxonomy" id="367825"/>
    <lineage>
        <taxon>Bacteria</taxon>
        <taxon>Pseudomonadati</taxon>
        <taxon>Pseudomonadota</taxon>
        <taxon>Betaproteobacteria</taxon>
        <taxon>Burkholderiales</taxon>
        <taxon>Burkholderiaceae</taxon>
        <taxon>Cupriavidus</taxon>
    </lineage>
</organism>